<evidence type="ECO:0000256" key="1">
    <source>
        <dbReference type="ARBA" id="ARBA00010574"/>
    </source>
</evidence>
<dbReference type="AlphaFoldDB" id="A0A6J6AG43"/>
<reference evidence="2" key="1">
    <citation type="submission" date="2020-05" db="EMBL/GenBank/DDBJ databases">
        <authorList>
            <person name="Chiriac C."/>
            <person name="Salcher M."/>
            <person name="Ghai R."/>
            <person name="Kavagutti S V."/>
        </authorList>
    </citation>
    <scope>NUCLEOTIDE SEQUENCE</scope>
</reference>
<name>A0A6J6AG43_9ZZZZ</name>
<dbReference type="PANTHER" id="PTHR21043">
    <property type="entry name" value="IOJAP SUPERFAMILY ORTHOLOG"/>
    <property type="match status" value="1"/>
</dbReference>
<dbReference type="GO" id="GO:0017148">
    <property type="term" value="P:negative regulation of translation"/>
    <property type="evidence" value="ECO:0007669"/>
    <property type="project" value="TreeGrafter"/>
</dbReference>
<protein>
    <submittedName>
        <fullName evidence="2">Unannotated protein</fullName>
    </submittedName>
</protein>
<evidence type="ECO:0000313" key="4">
    <source>
        <dbReference type="EMBL" id="CAB4754974.1"/>
    </source>
</evidence>
<dbReference type="EMBL" id="CAEZZL010000010">
    <property type="protein sequence ID" value="CAB4754974.1"/>
    <property type="molecule type" value="Genomic_DNA"/>
</dbReference>
<dbReference type="GO" id="GO:0043023">
    <property type="term" value="F:ribosomal large subunit binding"/>
    <property type="evidence" value="ECO:0007669"/>
    <property type="project" value="TreeGrafter"/>
</dbReference>
<dbReference type="HAMAP" id="MF_01477">
    <property type="entry name" value="Iojap_RsfS"/>
    <property type="match status" value="1"/>
</dbReference>
<evidence type="ECO:0000313" key="2">
    <source>
        <dbReference type="EMBL" id="CAB4367866.1"/>
    </source>
</evidence>
<dbReference type="InterPro" id="IPR004394">
    <property type="entry name" value="Iojap/RsfS/C7orf30"/>
</dbReference>
<gene>
    <name evidence="3" type="ORF">UFOPK2334_01233</name>
    <name evidence="4" type="ORF">UFOPK2870_00269</name>
    <name evidence="2" type="ORF">UFOPK4179_00657</name>
    <name evidence="5" type="ORF">UFOPK4293_00539</name>
</gene>
<dbReference type="Gene3D" id="3.30.460.10">
    <property type="entry name" value="Beta Polymerase, domain 2"/>
    <property type="match status" value="1"/>
</dbReference>
<dbReference type="Pfam" id="PF02410">
    <property type="entry name" value="RsfS"/>
    <property type="match status" value="1"/>
</dbReference>
<dbReference type="PANTHER" id="PTHR21043:SF0">
    <property type="entry name" value="MITOCHONDRIAL ASSEMBLY OF RIBOSOMAL LARGE SUBUNIT PROTEIN 1"/>
    <property type="match status" value="1"/>
</dbReference>
<sequence length="127" mass="14021">MTDAINTDAAAADLNSLELAVFIARVIDEKQGENTIVLPVGPVVGITEYFIVTSASNGRLVRAITDAVLGNVRDAVGKGPLRSEGTREQQWVLIDYGDVVVHIFVDEMRRFYEIERLYKDIVPTAWA</sequence>
<accession>A0A6J6AG43</accession>
<proteinExistence type="inferred from homology"/>
<dbReference type="SUPFAM" id="SSF81301">
    <property type="entry name" value="Nucleotidyltransferase"/>
    <property type="match status" value="1"/>
</dbReference>
<dbReference type="EMBL" id="CAETWZ010000050">
    <property type="protein sequence ID" value="CAB4367866.1"/>
    <property type="molecule type" value="Genomic_DNA"/>
</dbReference>
<dbReference type="NCBIfam" id="TIGR00090">
    <property type="entry name" value="rsfS_iojap_ybeB"/>
    <property type="match status" value="1"/>
</dbReference>
<comment type="similarity">
    <text evidence="1">Belongs to the Iojap/RsfS family.</text>
</comment>
<dbReference type="EMBL" id="CAEZXA010000127">
    <property type="protein sequence ID" value="CAB4681948.1"/>
    <property type="molecule type" value="Genomic_DNA"/>
</dbReference>
<dbReference type="EMBL" id="CAFBQH010000024">
    <property type="protein sequence ID" value="CAB5047511.1"/>
    <property type="molecule type" value="Genomic_DNA"/>
</dbReference>
<organism evidence="2">
    <name type="scientific">freshwater metagenome</name>
    <dbReference type="NCBI Taxonomy" id="449393"/>
    <lineage>
        <taxon>unclassified sequences</taxon>
        <taxon>metagenomes</taxon>
        <taxon>ecological metagenomes</taxon>
    </lineage>
</organism>
<evidence type="ECO:0000313" key="3">
    <source>
        <dbReference type="EMBL" id="CAB4681948.1"/>
    </source>
</evidence>
<dbReference type="InterPro" id="IPR043519">
    <property type="entry name" value="NT_sf"/>
</dbReference>
<evidence type="ECO:0000313" key="5">
    <source>
        <dbReference type="EMBL" id="CAB5047511.1"/>
    </source>
</evidence>
<dbReference type="GO" id="GO:0090071">
    <property type="term" value="P:negative regulation of ribosome biogenesis"/>
    <property type="evidence" value="ECO:0007669"/>
    <property type="project" value="TreeGrafter"/>
</dbReference>